<dbReference type="STRING" id="927665.HMPREF1535_02837"/>
<evidence type="ECO:0008006" key="3">
    <source>
        <dbReference type="Google" id="ProtNLM"/>
    </source>
</evidence>
<comment type="caution">
    <text evidence="1">The sequence shown here is derived from an EMBL/GenBank/DDBJ whole genome shotgun (WGS) entry which is preliminary data.</text>
</comment>
<gene>
    <name evidence="1" type="ORF">HMPREF1535_02837</name>
</gene>
<dbReference type="GeneID" id="69979319"/>
<organism evidence="1 2">
    <name type="scientific">Parabacteroides goldsteinii DSM 19448 = WAL 12034</name>
    <dbReference type="NCBI Taxonomy" id="927665"/>
    <lineage>
        <taxon>Bacteria</taxon>
        <taxon>Pseudomonadati</taxon>
        <taxon>Bacteroidota</taxon>
        <taxon>Bacteroidia</taxon>
        <taxon>Bacteroidales</taxon>
        <taxon>Tannerellaceae</taxon>
        <taxon>Parabacteroides</taxon>
    </lineage>
</organism>
<dbReference type="Proteomes" id="UP000033047">
    <property type="component" value="Unassembled WGS sequence"/>
</dbReference>
<evidence type="ECO:0000313" key="1">
    <source>
        <dbReference type="EMBL" id="KKB54715.1"/>
    </source>
</evidence>
<dbReference type="HOGENOM" id="CLU_152545_3_0_10"/>
<proteinExistence type="predicted"/>
<name>A0A0F5JB25_9BACT</name>
<dbReference type="RefSeq" id="WP_007657246.1">
    <property type="nucleotide sequence ID" value="NZ_KQ033913.1"/>
</dbReference>
<dbReference type="InterPro" id="IPR025342">
    <property type="entry name" value="DUF4248"/>
</dbReference>
<dbReference type="Pfam" id="PF14053">
    <property type="entry name" value="DUF4248"/>
    <property type="match status" value="1"/>
</dbReference>
<dbReference type="EMBL" id="AQHV01000013">
    <property type="protein sequence ID" value="KKB54715.1"/>
    <property type="molecule type" value="Genomic_DNA"/>
</dbReference>
<sequence length="73" mass="8482">MEELFQQKTFGWQELAILYAPGLTPHSASRRLTRWVIINKELYDRLIRSGWIKGTRILSPLQVAIIVDFLGEP</sequence>
<protein>
    <recommendedName>
        <fullName evidence="3">DUF4248 domain-containing protein</fullName>
    </recommendedName>
</protein>
<evidence type="ECO:0000313" key="2">
    <source>
        <dbReference type="Proteomes" id="UP000033047"/>
    </source>
</evidence>
<accession>A0A0F5JB25</accession>
<dbReference type="AlphaFoldDB" id="A0A0F5JB25"/>
<reference evidence="1 2" key="1">
    <citation type="submission" date="2013-04" db="EMBL/GenBank/DDBJ databases">
        <title>The Genome Sequence of Parabacteroides goldsteinii DSM 19448.</title>
        <authorList>
            <consortium name="The Broad Institute Genomics Platform"/>
            <person name="Earl A."/>
            <person name="Ward D."/>
            <person name="Feldgarden M."/>
            <person name="Gevers D."/>
            <person name="Martens E."/>
            <person name="Sakamoto M."/>
            <person name="Benno Y."/>
            <person name="Song Y."/>
            <person name="Liu C."/>
            <person name="Lee J."/>
            <person name="Bolanos M."/>
            <person name="Vaisanen M.L."/>
            <person name="Finegold S.M."/>
            <person name="Walker B."/>
            <person name="Young S."/>
            <person name="Zeng Q."/>
            <person name="Gargeya S."/>
            <person name="Fitzgerald M."/>
            <person name="Haas B."/>
            <person name="Abouelleil A."/>
            <person name="Allen A.W."/>
            <person name="Alvarado L."/>
            <person name="Arachchi H.M."/>
            <person name="Berlin A.M."/>
            <person name="Chapman S.B."/>
            <person name="Gainer-Dewar J."/>
            <person name="Goldberg J."/>
            <person name="Griggs A."/>
            <person name="Gujja S."/>
            <person name="Hansen M."/>
            <person name="Howarth C."/>
            <person name="Imamovic A."/>
            <person name="Ireland A."/>
            <person name="Larimer J."/>
            <person name="McCowan C."/>
            <person name="Murphy C."/>
            <person name="Pearson M."/>
            <person name="Poon T.W."/>
            <person name="Priest M."/>
            <person name="Roberts A."/>
            <person name="Saif S."/>
            <person name="Shea T."/>
            <person name="Sisk P."/>
            <person name="Sykes S."/>
            <person name="Wortman J."/>
            <person name="Nusbaum C."/>
            <person name="Birren B."/>
        </authorList>
    </citation>
    <scope>NUCLEOTIDE SEQUENCE [LARGE SCALE GENOMIC DNA]</scope>
    <source>
        <strain evidence="1 2">DSM 19448</strain>
    </source>
</reference>
<dbReference type="PATRIC" id="fig|927665.4.peg.2913"/>